<dbReference type="Proteomes" id="UP000286921">
    <property type="component" value="Unassembled WGS sequence"/>
</dbReference>
<evidence type="ECO:0000313" key="2">
    <source>
        <dbReference type="EMBL" id="GCB20632.1"/>
    </source>
</evidence>
<feature type="compositionally biased region" description="Acidic residues" evidence="1">
    <location>
        <begin position="126"/>
        <end position="141"/>
    </location>
</feature>
<comment type="caution">
    <text evidence="2">The sequence shown here is derived from an EMBL/GenBank/DDBJ whole genome shotgun (WGS) entry which is preliminary data.</text>
</comment>
<organism evidence="2 3">
    <name type="scientific">Aspergillus awamori</name>
    <name type="common">Black koji mold</name>
    <dbReference type="NCBI Taxonomy" id="105351"/>
    <lineage>
        <taxon>Eukaryota</taxon>
        <taxon>Fungi</taxon>
        <taxon>Dikarya</taxon>
        <taxon>Ascomycota</taxon>
        <taxon>Pezizomycotina</taxon>
        <taxon>Eurotiomycetes</taxon>
        <taxon>Eurotiomycetidae</taxon>
        <taxon>Eurotiales</taxon>
        <taxon>Aspergillaceae</taxon>
        <taxon>Aspergillus</taxon>
    </lineage>
</organism>
<evidence type="ECO:0000256" key="1">
    <source>
        <dbReference type="SAM" id="MobiDB-lite"/>
    </source>
</evidence>
<keyword evidence="3" id="KW-1185">Reference proteome</keyword>
<reference evidence="2 3" key="1">
    <citation type="submission" date="2016-09" db="EMBL/GenBank/DDBJ databases">
        <title>Aspergillus awamori IFM 58123T.</title>
        <authorList>
            <person name="Kusuya Y."/>
            <person name="Shimizu M."/>
            <person name="Takahashi H."/>
            <person name="Yaguchi T."/>
        </authorList>
    </citation>
    <scope>NUCLEOTIDE SEQUENCE [LARGE SCALE GENOMIC DNA]</scope>
    <source>
        <strain evidence="2 3">IFM 58123</strain>
    </source>
</reference>
<gene>
    <name evidence="2" type="ORF">AAWM_03517</name>
</gene>
<accession>A0A401KMZ9</accession>
<dbReference type="AlphaFoldDB" id="A0A401KMZ9"/>
<dbReference type="EMBL" id="BDHI01000007">
    <property type="protein sequence ID" value="GCB20632.1"/>
    <property type="molecule type" value="Genomic_DNA"/>
</dbReference>
<proteinExistence type="predicted"/>
<feature type="region of interest" description="Disordered" evidence="1">
    <location>
        <begin position="118"/>
        <end position="186"/>
    </location>
</feature>
<sequence>MNPEKTELIVQFYWLPSTEYSQQQPLFPAPTIENNLRQSPKNAKLWDCETEHIISSGHQVVFKTANPDTHPLPSMDSLQMQWNLIRLQALSGAADADDLIVHTDPGSEDEGAAYMAAENESTDSNHEEEDDDDEDEEDGNDDAPSRQAVHPARAVRSENVPPRHGLDKHIELPVRTFRERSPNHRS</sequence>
<protein>
    <submittedName>
        <fullName evidence="2">Uncharacterized protein</fullName>
    </submittedName>
</protein>
<evidence type="ECO:0000313" key="3">
    <source>
        <dbReference type="Proteomes" id="UP000286921"/>
    </source>
</evidence>
<name>A0A401KMZ9_ASPAW</name>
<feature type="compositionally biased region" description="Basic and acidic residues" evidence="1">
    <location>
        <begin position="164"/>
        <end position="186"/>
    </location>
</feature>